<dbReference type="GO" id="GO:0002181">
    <property type="term" value="P:cytoplasmic translation"/>
    <property type="evidence" value="ECO:0007669"/>
    <property type="project" value="TreeGrafter"/>
</dbReference>
<dbReference type="GO" id="GO:0009507">
    <property type="term" value="C:chloroplast"/>
    <property type="evidence" value="ECO:0007669"/>
    <property type="project" value="UniProtKB-SubCell"/>
</dbReference>
<evidence type="ECO:0000256" key="4">
    <source>
        <dbReference type="ARBA" id="ARBA00022640"/>
    </source>
</evidence>
<keyword evidence="4" id="KW-0934">Plastid</keyword>
<comment type="subcellular location">
    <subcellularLocation>
        <location evidence="1">Plastid</location>
        <location evidence="1">Chloroplast</location>
    </subcellularLocation>
</comment>
<dbReference type="GO" id="GO:0003735">
    <property type="term" value="F:structural constituent of ribosome"/>
    <property type="evidence" value="ECO:0007669"/>
    <property type="project" value="InterPro"/>
</dbReference>
<evidence type="ECO:0000256" key="7">
    <source>
        <dbReference type="SAM" id="MobiDB-lite"/>
    </source>
</evidence>
<keyword evidence="6" id="KW-0687">Ribonucleoprotein</keyword>
<evidence type="ECO:0000259" key="8">
    <source>
        <dbReference type="SMART" id="SM01382"/>
    </source>
</evidence>
<evidence type="ECO:0000256" key="3">
    <source>
        <dbReference type="ARBA" id="ARBA00022528"/>
    </source>
</evidence>
<dbReference type="InterPro" id="IPR014726">
    <property type="entry name" value="Ribosomal_uL2_dom3"/>
</dbReference>
<dbReference type="GO" id="GO:0003723">
    <property type="term" value="F:RNA binding"/>
    <property type="evidence" value="ECO:0007669"/>
    <property type="project" value="TreeGrafter"/>
</dbReference>
<evidence type="ECO:0000256" key="2">
    <source>
        <dbReference type="ARBA" id="ARBA00005636"/>
    </source>
</evidence>
<keyword evidence="5" id="KW-0689">Ribosomal protein</keyword>
<dbReference type="SUPFAM" id="SSF50104">
    <property type="entry name" value="Translation proteins SH3-like domain"/>
    <property type="match status" value="1"/>
</dbReference>
<proteinExistence type="inferred from homology"/>
<comment type="similarity">
    <text evidence="2">Belongs to the universal ribosomal protein uL2 family.</text>
</comment>
<dbReference type="InterPro" id="IPR022671">
    <property type="entry name" value="Ribosomal_uL2_CS"/>
</dbReference>
<protein>
    <recommendedName>
        <fullName evidence="8">Large ribosomal subunit protein uL2 C-terminal domain-containing protein</fullName>
    </recommendedName>
</protein>
<organism evidence="9 10">
    <name type="scientific">Aphanomyces invadans</name>
    <dbReference type="NCBI Taxonomy" id="157072"/>
    <lineage>
        <taxon>Eukaryota</taxon>
        <taxon>Sar</taxon>
        <taxon>Stramenopiles</taxon>
        <taxon>Oomycota</taxon>
        <taxon>Saprolegniomycetes</taxon>
        <taxon>Saprolegniales</taxon>
        <taxon>Verrucalvaceae</taxon>
        <taxon>Aphanomyces</taxon>
    </lineage>
</organism>
<dbReference type="Proteomes" id="UP000285060">
    <property type="component" value="Unassembled WGS sequence"/>
</dbReference>
<dbReference type="AlphaFoldDB" id="A0A3R6WLK9"/>
<dbReference type="EMBL" id="QUSY01000421">
    <property type="protein sequence ID" value="RHY29574.1"/>
    <property type="molecule type" value="Genomic_DNA"/>
</dbReference>
<feature type="region of interest" description="Disordered" evidence="7">
    <location>
        <begin position="226"/>
        <end position="254"/>
    </location>
</feature>
<dbReference type="FunFam" id="4.10.950.10:FF:000002">
    <property type="entry name" value="60S ribosomal protein L2"/>
    <property type="match status" value="1"/>
</dbReference>
<comment type="caution">
    <text evidence="9">The sequence shown here is derived from an EMBL/GenBank/DDBJ whole genome shotgun (WGS) entry which is preliminary data.</text>
</comment>
<dbReference type="PROSITE" id="PS00467">
    <property type="entry name" value="RIBOSOMAL_L2"/>
    <property type="match status" value="1"/>
</dbReference>
<evidence type="ECO:0000256" key="5">
    <source>
        <dbReference type="ARBA" id="ARBA00022980"/>
    </source>
</evidence>
<feature type="domain" description="Large ribosomal subunit protein uL2 C-terminal" evidence="8">
    <location>
        <begin position="1"/>
        <end position="63"/>
    </location>
</feature>
<evidence type="ECO:0000313" key="10">
    <source>
        <dbReference type="Proteomes" id="UP000285060"/>
    </source>
</evidence>
<evidence type="ECO:0000256" key="6">
    <source>
        <dbReference type="ARBA" id="ARBA00023274"/>
    </source>
</evidence>
<evidence type="ECO:0000256" key="1">
    <source>
        <dbReference type="ARBA" id="ARBA00004229"/>
    </source>
</evidence>
<dbReference type="InterPro" id="IPR002171">
    <property type="entry name" value="Ribosomal_uL2"/>
</dbReference>
<sequence>MVGVVAGGGRTDKPILKAGRAYHKYRVKRNEWPHVRGVAMNPVEHPHGGGNHQHIGHPSTGVPVVELQSPHGASQLVMLWLHPSNLHLCFGKKKVFGSAVHGMHLAHLHAVRADDGPTSDVASSTPRTPPQFYLSFESFAGDVVTIAMPTQSARDNLLHTFQDILKVIDVMATVQDHVELYRRANKPSHHVDAACRELNQQHGMDGPIEDNWNNQVKLSPVKAQQLRQPAASEVPETAETAKRPHGPHAAPGSQPVVNQNADWTPADLDAWLHARQLSSLFVPLHAYLHDAYARGDAKAAFFRLTPDIVDCVVSNQNQATSSSTLLQLRQRLLQHIAKGRRTSSSLFPRRRSTFRLY</sequence>
<dbReference type="InterPro" id="IPR008991">
    <property type="entry name" value="Translation_prot_SH3-like_sf"/>
</dbReference>
<gene>
    <name evidence="9" type="ORF">DYB32_005035</name>
</gene>
<keyword evidence="10" id="KW-1185">Reference proteome</keyword>
<name>A0A3R6WLK9_9STRA</name>
<dbReference type="Gene3D" id="4.10.950.10">
    <property type="entry name" value="Ribosomal protein L2, domain 3"/>
    <property type="match status" value="1"/>
</dbReference>
<dbReference type="GO" id="GO:0022625">
    <property type="term" value="C:cytosolic large ribosomal subunit"/>
    <property type="evidence" value="ECO:0007669"/>
    <property type="project" value="TreeGrafter"/>
</dbReference>
<dbReference type="PANTHER" id="PTHR13691">
    <property type="entry name" value="RIBOSOMAL PROTEIN L2"/>
    <property type="match status" value="1"/>
</dbReference>
<dbReference type="InterPro" id="IPR022669">
    <property type="entry name" value="Ribosomal_uL2_C"/>
</dbReference>
<dbReference type="PANTHER" id="PTHR13691:SF16">
    <property type="entry name" value="LARGE RIBOSOMAL SUBUNIT PROTEIN UL2"/>
    <property type="match status" value="1"/>
</dbReference>
<dbReference type="SMART" id="SM01382">
    <property type="entry name" value="Ribosomal_L2_C"/>
    <property type="match status" value="1"/>
</dbReference>
<dbReference type="Pfam" id="PF03947">
    <property type="entry name" value="Ribosomal_L2_C"/>
    <property type="match status" value="1"/>
</dbReference>
<dbReference type="VEuPathDB" id="FungiDB:H310_03976"/>
<reference evidence="9 10" key="1">
    <citation type="submission" date="2018-08" db="EMBL/GenBank/DDBJ databases">
        <title>Aphanomyces genome sequencing and annotation.</title>
        <authorList>
            <person name="Minardi D."/>
            <person name="Oidtmann B."/>
            <person name="Van Der Giezen M."/>
            <person name="Studholme D.J."/>
        </authorList>
    </citation>
    <scope>NUCLEOTIDE SEQUENCE [LARGE SCALE GENOMIC DNA]</scope>
    <source>
        <strain evidence="9 10">NJM0002</strain>
    </source>
</reference>
<evidence type="ECO:0000313" key="9">
    <source>
        <dbReference type="EMBL" id="RHY29574.1"/>
    </source>
</evidence>
<dbReference type="VEuPathDB" id="FungiDB:H310_03974"/>
<keyword evidence="3" id="KW-0150">Chloroplast</keyword>
<accession>A0A3R6WLK9</accession>